<dbReference type="PANTHER" id="PTHR43129">
    <property type="entry name" value="FOSMIDOMYCIN RESISTANCE PROTEIN"/>
    <property type="match status" value="1"/>
</dbReference>
<gene>
    <name evidence="7" type="ORF">F4X14_08560</name>
</gene>
<dbReference type="Pfam" id="PF07690">
    <property type="entry name" value="MFS_1"/>
    <property type="match status" value="1"/>
</dbReference>
<proteinExistence type="predicted"/>
<dbReference type="InterPro" id="IPR011701">
    <property type="entry name" value="MFS"/>
</dbReference>
<sequence length="467" mass="49270">MKTVDLPSLFVLGAARWGGMQSTSALNAAAVRDDSAGECDFQTGLLASGEKKGKMVSDTGTQALPRATLKHRLLTNTVLLVAGGHFLLELFHQYLPVFFPLYRAEFGLTYGQIGMITLVGTTTMSLAQPLFGYFIDRFDARRITALSVLWLGLIMSVLGFSSNYWVLLAGVALAGFGSAAFHPAGASVVTKATEAGKRGRAVSFFAVGGNIGSAGSPLLLAIGFALLGLKGTVVLLPVVVLAAIWLVNGLGQESKVDREAHRQRQSRAGQGFLLGLVLITVVAMTRAWFQLSLTTYLPTLLEDRGYSVVYGGQMLFVLSLLIGVGSLFGGILSDRFGRWQVLLSSFALLGPAYWFFINSGGGLQFIHAGAIGFLLGCTYPTTVVVAQEVWPRGMAMASGLVMGLGWWPGGLGATFTGWVADQVTLDTALEGLVMAPVLGALLMAAFAIALHRRSGSSTATMDPSSAG</sequence>
<dbReference type="PROSITE" id="PS50850">
    <property type="entry name" value="MFS"/>
    <property type="match status" value="1"/>
</dbReference>
<keyword evidence="4 5" id="KW-0472">Membrane</keyword>
<feature type="transmembrane region" description="Helical" evidence="5">
    <location>
        <begin position="398"/>
        <end position="420"/>
    </location>
</feature>
<dbReference type="SUPFAM" id="SSF103473">
    <property type="entry name" value="MFS general substrate transporter"/>
    <property type="match status" value="1"/>
</dbReference>
<feature type="transmembrane region" description="Helical" evidence="5">
    <location>
        <begin position="309"/>
        <end position="332"/>
    </location>
</feature>
<evidence type="ECO:0000256" key="2">
    <source>
        <dbReference type="ARBA" id="ARBA00022692"/>
    </source>
</evidence>
<feature type="transmembrane region" description="Helical" evidence="5">
    <location>
        <begin position="143"/>
        <end position="160"/>
    </location>
</feature>
<dbReference type="Gene3D" id="1.20.1250.20">
    <property type="entry name" value="MFS general substrate transporter like domains"/>
    <property type="match status" value="2"/>
</dbReference>
<dbReference type="GO" id="GO:0022857">
    <property type="term" value="F:transmembrane transporter activity"/>
    <property type="evidence" value="ECO:0007669"/>
    <property type="project" value="InterPro"/>
</dbReference>
<feature type="transmembrane region" description="Helical" evidence="5">
    <location>
        <begin position="363"/>
        <end position="386"/>
    </location>
</feature>
<name>A0A6B1D529_9CHLR</name>
<feature type="transmembrane region" description="Helical" evidence="5">
    <location>
        <begin position="272"/>
        <end position="289"/>
    </location>
</feature>
<organism evidence="7">
    <name type="scientific">Caldilineaceae bacterium SB0661_bin_32</name>
    <dbReference type="NCBI Taxonomy" id="2605255"/>
    <lineage>
        <taxon>Bacteria</taxon>
        <taxon>Bacillati</taxon>
        <taxon>Chloroflexota</taxon>
        <taxon>Caldilineae</taxon>
        <taxon>Caldilineales</taxon>
        <taxon>Caldilineaceae</taxon>
    </lineage>
</organism>
<feature type="transmembrane region" description="Helical" evidence="5">
    <location>
        <begin position="339"/>
        <end position="357"/>
    </location>
</feature>
<comment type="caution">
    <text evidence="7">The sequence shown here is derived from an EMBL/GenBank/DDBJ whole genome shotgun (WGS) entry which is preliminary data.</text>
</comment>
<dbReference type="InterPro" id="IPR020846">
    <property type="entry name" value="MFS_dom"/>
</dbReference>
<dbReference type="PANTHER" id="PTHR43129:SF1">
    <property type="entry name" value="FOSMIDOMYCIN RESISTANCE PROTEIN"/>
    <property type="match status" value="1"/>
</dbReference>
<feature type="transmembrane region" description="Helical" evidence="5">
    <location>
        <begin position="201"/>
        <end position="227"/>
    </location>
</feature>
<keyword evidence="2 5" id="KW-0812">Transmembrane</keyword>
<evidence type="ECO:0000259" key="6">
    <source>
        <dbReference type="PROSITE" id="PS50850"/>
    </source>
</evidence>
<feature type="transmembrane region" description="Helical" evidence="5">
    <location>
        <begin position="107"/>
        <end position="131"/>
    </location>
</feature>
<dbReference type="AlphaFoldDB" id="A0A6B1D529"/>
<feature type="transmembrane region" description="Helical" evidence="5">
    <location>
        <begin position="166"/>
        <end position="189"/>
    </location>
</feature>
<evidence type="ECO:0000256" key="4">
    <source>
        <dbReference type="ARBA" id="ARBA00023136"/>
    </source>
</evidence>
<feature type="transmembrane region" description="Helical" evidence="5">
    <location>
        <begin position="73"/>
        <end position="95"/>
    </location>
</feature>
<feature type="domain" description="Major facilitator superfamily (MFS) profile" evidence="6">
    <location>
        <begin position="77"/>
        <end position="453"/>
    </location>
</feature>
<protein>
    <submittedName>
        <fullName evidence="7">MFS transporter</fullName>
    </submittedName>
</protein>
<evidence type="ECO:0000256" key="3">
    <source>
        <dbReference type="ARBA" id="ARBA00022989"/>
    </source>
</evidence>
<feature type="transmembrane region" description="Helical" evidence="5">
    <location>
        <begin position="432"/>
        <end position="451"/>
    </location>
</feature>
<keyword evidence="3 5" id="KW-1133">Transmembrane helix</keyword>
<dbReference type="CDD" id="cd17478">
    <property type="entry name" value="MFS_FsR"/>
    <property type="match status" value="1"/>
</dbReference>
<dbReference type="GO" id="GO:0005886">
    <property type="term" value="C:plasma membrane"/>
    <property type="evidence" value="ECO:0007669"/>
    <property type="project" value="UniProtKB-SubCell"/>
</dbReference>
<feature type="transmembrane region" description="Helical" evidence="5">
    <location>
        <begin position="233"/>
        <end position="251"/>
    </location>
</feature>
<dbReference type="InterPro" id="IPR036259">
    <property type="entry name" value="MFS_trans_sf"/>
</dbReference>
<accession>A0A6B1D529</accession>
<dbReference type="EMBL" id="VXMH01000037">
    <property type="protein sequence ID" value="MYC95011.1"/>
    <property type="molecule type" value="Genomic_DNA"/>
</dbReference>
<evidence type="ECO:0000256" key="5">
    <source>
        <dbReference type="SAM" id="Phobius"/>
    </source>
</evidence>
<reference evidence="7" key="1">
    <citation type="submission" date="2019-09" db="EMBL/GenBank/DDBJ databases">
        <title>Characterisation of the sponge microbiome using genome-centric metagenomics.</title>
        <authorList>
            <person name="Engelberts J.P."/>
            <person name="Robbins S.J."/>
            <person name="De Goeij J.M."/>
            <person name="Aranda M."/>
            <person name="Bell S.C."/>
            <person name="Webster N.S."/>
        </authorList>
    </citation>
    <scope>NUCLEOTIDE SEQUENCE</scope>
    <source>
        <strain evidence="7">SB0661_bin_32</strain>
    </source>
</reference>
<evidence type="ECO:0000313" key="7">
    <source>
        <dbReference type="EMBL" id="MYC95011.1"/>
    </source>
</evidence>
<evidence type="ECO:0000256" key="1">
    <source>
        <dbReference type="ARBA" id="ARBA00004651"/>
    </source>
</evidence>
<comment type="subcellular location">
    <subcellularLocation>
        <location evidence="1">Cell membrane</location>
        <topology evidence="1">Multi-pass membrane protein</topology>
    </subcellularLocation>
</comment>